<dbReference type="InterPro" id="IPR034217">
    <property type="entry name" value="SART3_RRM1"/>
</dbReference>
<keyword evidence="4 7" id="KW-0694">RNA-binding</keyword>
<feature type="domain" description="RRM" evidence="10">
    <location>
        <begin position="670"/>
        <end position="746"/>
    </location>
</feature>
<evidence type="ECO:0000256" key="9">
    <source>
        <dbReference type="SAM" id="MobiDB-lite"/>
    </source>
</evidence>
<evidence type="ECO:0000256" key="3">
    <source>
        <dbReference type="ARBA" id="ARBA00022737"/>
    </source>
</evidence>
<dbReference type="Pfam" id="PF00076">
    <property type="entry name" value="RRM_1"/>
    <property type="match status" value="2"/>
</dbReference>
<dbReference type="SUPFAM" id="SSF54928">
    <property type="entry name" value="RNA-binding domain, RBD"/>
    <property type="match status" value="1"/>
</dbReference>
<name>A0A2T7PDY5_POMCA</name>
<comment type="subcellular location">
    <subcellularLocation>
        <location evidence="1">Nucleus</location>
    </subcellularLocation>
</comment>
<dbReference type="InterPro" id="IPR035979">
    <property type="entry name" value="RBD_domain_sf"/>
</dbReference>
<dbReference type="InterPro" id="IPR008847">
    <property type="entry name" value="Suf"/>
</dbReference>
<dbReference type="CDD" id="cd12391">
    <property type="entry name" value="RRM1_SART3"/>
    <property type="match status" value="1"/>
</dbReference>
<evidence type="ECO:0000313" key="12">
    <source>
        <dbReference type="Proteomes" id="UP000245119"/>
    </source>
</evidence>
<feature type="compositionally biased region" description="Polar residues" evidence="9">
    <location>
        <begin position="895"/>
        <end position="910"/>
    </location>
</feature>
<feature type="compositionally biased region" description="Acidic residues" evidence="9">
    <location>
        <begin position="18"/>
        <end position="30"/>
    </location>
</feature>
<dbReference type="GO" id="GO:0006397">
    <property type="term" value="P:mRNA processing"/>
    <property type="evidence" value="ECO:0007669"/>
    <property type="project" value="UniProtKB-KW"/>
</dbReference>
<feature type="region of interest" description="Disordered" evidence="9">
    <location>
        <begin position="834"/>
        <end position="919"/>
    </location>
</feature>
<organism evidence="11 12">
    <name type="scientific">Pomacea canaliculata</name>
    <name type="common">Golden apple snail</name>
    <dbReference type="NCBI Taxonomy" id="400727"/>
    <lineage>
        <taxon>Eukaryota</taxon>
        <taxon>Metazoa</taxon>
        <taxon>Spiralia</taxon>
        <taxon>Lophotrochozoa</taxon>
        <taxon>Mollusca</taxon>
        <taxon>Gastropoda</taxon>
        <taxon>Caenogastropoda</taxon>
        <taxon>Architaenioglossa</taxon>
        <taxon>Ampullarioidea</taxon>
        <taxon>Ampullariidae</taxon>
        <taxon>Pomacea</taxon>
    </lineage>
</organism>
<feature type="compositionally biased region" description="Basic and acidic residues" evidence="9">
    <location>
        <begin position="7"/>
        <end position="17"/>
    </location>
</feature>
<dbReference type="Gene3D" id="1.25.40.10">
    <property type="entry name" value="Tetratricopeptide repeat domain"/>
    <property type="match status" value="2"/>
</dbReference>
<dbReference type="PROSITE" id="PS50102">
    <property type="entry name" value="RRM"/>
    <property type="match status" value="2"/>
</dbReference>
<evidence type="ECO:0000256" key="6">
    <source>
        <dbReference type="ARBA" id="ARBA00023242"/>
    </source>
</evidence>
<keyword evidence="8" id="KW-0175">Coiled coil</keyword>
<evidence type="ECO:0000256" key="8">
    <source>
        <dbReference type="SAM" id="Coils"/>
    </source>
</evidence>
<evidence type="ECO:0000256" key="5">
    <source>
        <dbReference type="ARBA" id="ARBA00023187"/>
    </source>
</evidence>
<dbReference type="InterPro" id="IPR012677">
    <property type="entry name" value="Nucleotide-bd_a/b_plait_sf"/>
</dbReference>
<dbReference type="GO" id="GO:0003723">
    <property type="term" value="F:RNA binding"/>
    <property type="evidence" value="ECO:0007669"/>
    <property type="project" value="UniProtKB-UniRule"/>
</dbReference>
<evidence type="ECO:0000256" key="1">
    <source>
        <dbReference type="ARBA" id="ARBA00004123"/>
    </source>
</evidence>
<dbReference type="InterPro" id="IPR003107">
    <property type="entry name" value="HAT"/>
</dbReference>
<dbReference type="PANTHER" id="PTHR17204:SF25">
    <property type="entry name" value="RRM DOMAIN-CONTAINING PROTEIN"/>
    <property type="match status" value="1"/>
</dbReference>
<dbReference type="Proteomes" id="UP000245119">
    <property type="component" value="Linkage Group LG4"/>
</dbReference>
<dbReference type="Gene3D" id="3.30.70.330">
    <property type="match status" value="2"/>
</dbReference>
<dbReference type="GO" id="GO:0005634">
    <property type="term" value="C:nucleus"/>
    <property type="evidence" value="ECO:0007669"/>
    <property type="project" value="UniProtKB-SubCell"/>
</dbReference>
<keyword evidence="12" id="KW-1185">Reference proteome</keyword>
<keyword evidence="2" id="KW-0507">mRNA processing</keyword>
<dbReference type="FunFam" id="1.25.40.10:FF:000098">
    <property type="entry name" value="Squamous cell carcinoma antigen recognized by T-cells 3"/>
    <property type="match status" value="1"/>
</dbReference>
<accession>A0A2T7PDY5</accession>
<dbReference type="Pfam" id="PF05843">
    <property type="entry name" value="Suf"/>
    <property type="match status" value="1"/>
</dbReference>
<reference evidence="11 12" key="1">
    <citation type="submission" date="2018-04" db="EMBL/GenBank/DDBJ databases">
        <title>The genome of golden apple snail Pomacea canaliculata provides insight into stress tolerance and invasive adaptation.</title>
        <authorList>
            <person name="Liu C."/>
            <person name="Liu B."/>
            <person name="Ren Y."/>
            <person name="Zhang Y."/>
            <person name="Wang H."/>
            <person name="Li S."/>
            <person name="Jiang F."/>
            <person name="Yin L."/>
            <person name="Zhang G."/>
            <person name="Qian W."/>
            <person name="Fan W."/>
        </authorList>
    </citation>
    <scope>NUCLEOTIDE SEQUENCE [LARGE SCALE GENOMIC DNA]</scope>
    <source>
        <strain evidence="11">SZHN2017</strain>
        <tissue evidence="11">Muscle</tissue>
    </source>
</reference>
<feature type="coiled-coil region" evidence="8">
    <location>
        <begin position="520"/>
        <end position="557"/>
    </location>
</feature>
<gene>
    <name evidence="11" type="ORF">C0Q70_07048</name>
</gene>
<evidence type="ECO:0000256" key="2">
    <source>
        <dbReference type="ARBA" id="ARBA00022664"/>
    </source>
</evidence>
<evidence type="ECO:0000256" key="4">
    <source>
        <dbReference type="ARBA" id="ARBA00022884"/>
    </source>
</evidence>
<dbReference type="SMART" id="SM00360">
    <property type="entry name" value="RRM"/>
    <property type="match status" value="2"/>
</dbReference>
<dbReference type="OrthoDB" id="6770331at2759"/>
<dbReference type="GO" id="GO:0008380">
    <property type="term" value="P:RNA splicing"/>
    <property type="evidence" value="ECO:0007669"/>
    <property type="project" value="UniProtKB-KW"/>
</dbReference>
<dbReference type="STRING" id="400727.A0A2T7PDY5"/>
<dbReference type="SUPFAM" id="SSF48452">
    <property type="entry name" value="TPR-like"/>
    <property type="match status" value="1"/>
</dbReference>
<feature type="compositionally biased region" description="Low complexity" evidence="9">
    <location>
        <begin position="882"/>
        <end position="894"/>
    </location>
</feature>
<dbReference type="EMBL" id="PZQS01000004">
    <property type="protein sequence ID" value="PVD31631.1"/>
    <property type="molecule type" value="Genomic_DNA"/>
</dbReference>
<dbReference type="PANTHER" id="PTHR17204">
    <property type="entry name" value="PRE-MRNA PROCESSING PROTEIN PRP39-RELATED"/>
    <property type="match status" value="1"/>
</dbReference>
<dbReference type="SMART" id="SM00386">
    <property type="entry name" value="HAT"/>
    <property type="match status" value="8"/>
</dbReference>
<dbReference type="AlphaFoldDB" id="A0A2T7PDY5"/>
<dbReference type="Pfam" id="PF05391">
    <property type="entry name" value="Lsm_interact"/>
    <property type="match status" value="1"/>
</dbReference>
<comment type="caution">
    <text evidence="11">The sequence shown here is derived from an EMBL/GenBank/DDBJ whole genome shotgun (WGS) entry which is preliminary data.</text>
</comment>
<keyword evidence="6" id="KW-0539">Nucleus</keyword>
<evidence type="ECO:0000313" key="11">
    <source>
        <dbReference type="EMBL" id="PVD31631.1"/>
    </source>
</evidence>
<dbReference type="InterPro" id="IPR008669">
    <property type="entry name" value="LSM_interact"/>
</dbReference>
<proteinExistence type="predicted"/>
<feature type="domain" description="RRM" evidence="10">
    <location>
        <begin position="765"/>
        <end position="815"/>
    </location>
</feature>
<protein>
    <recommendedName>
        <fullName evidence="10">RRM domain-containing protein</fullName>
    </recommendedName>
</protein>
<sequence length="919" mass="105360">MAENMEEEMRIENKTSDEDSMSDDSDSSESDENKEQDEAYIRELEKELSKNPYVYNKHVELIKKLRETGDFQRLWSAREAMQQLFPLSEELWLEWLRDEIPLVSEQEERDKVEKLFENAVKDYLSVPIWLEYVQFAIGGMGSDDGRQRVTDVFERAVTAAGLHVTQGANIWEAYREYENAVLAGLMPQAGAVVSKEQEEAFTAQSNKIHSLFKRQLAVPLMDMEETFAEYKEWVGGLVDPEVEKAFNRALAMLEKVKPYEDELLAKHQMQEPSLLEAYNKYLDFELLEGDPARIQCLFERALQENCLQPDLWLRYTKYLDEKLKIGSISMVAYERALRNVPWSAKLWCNYILMLERTSQPFETVKATMDKALAAGFTEAADYQTVWTVYCDYLRRRINWNAGKFWRIRNWREYIERAVDHLYENFGTEGDPDASLRQFWANIEARHCSNLERARELWNQVMQEGYGSQASMWMAYYHLERACGDAGHCRRILQQALNSVTDWPEYITKAYIDFEREEGHLEQYELACSRCEAQLARINERRAKAAEKEAVLKEQKKQQRTVGKAQKKAEKGQENVDISKIEKVQGKDTVTRNSSEKLVGRWSATVTGAHSVNATNRKRKVEEDDGAQGFKVPALPGATLPAAKKVKQDEDLSENVDHGEFVHHDSSKDNITAFVSNLNFEVGEDRLREVFGECGEITEVRLVKNYKGKSKGYAYVEFTQPSEVLAALKKDRQMLDNRPIFVSRCEDRSSGRHQTHFKFATAMEKNKLFVRGLPFTCTVQDLEAIFGQHGKLKDVRLVTYRNGSSKGLAYIEYENEVRLLAYIIPNFLFGAISNPPPRKAPQGQTSQVPTLGSGKKDTEMRGKARTQVMLMPRAVQRGEVKPTKSSGPTGKSSTSAEPHSSGDTSNTSLSNADFRKMLLK</sequence>
<feature type="region of interest" description="Disordered" evidence="9">
    <location>
        <begin position="1"/>
        <end position="37"/>
    </location>
</feature>
<keyword evidence="5" id="KW-0508">mRNA splicing</keyword>
<feature type="region of interest" description="Disordered" evidence="9">
    <location>
        <begin position="609"/>
        <end position="634"/>
    </location>
</feature>
<evidence type="ECO:0000256" key="7">
    <source>
        <dbReference type="PROSITE-ProRule" id="PRU00176"/>
    </source>
</evidence>
<dbReference type="InterPro" id="IPR000504">
    <property type="entry name" value="RRM_dom"/>
</dbReference>
<evidence type="ECO:0000259" key="10">
    <source>
        <dbReference type="PROSITE" id="PS50102"/>
    </source>
</evidence>
<dbReference type="InterPro" id="IPR011990">
    <property type="entry name" value="TPR-like_helical_dom_sf"/>
</dbReference>
<keyword evidence="3" id="KW-0677">Repeat</keyword>